<keyword evidence="7" id="KW-0999">Mitochondrion inner membrane</keyword>
<keyword evidence="4" id="KW-0285">Flavoprotein</keyword>
<evidence type="ECO:0000313" key="19">
    <source>
        <dbReference type="Proteomes" id="UP000215289"/>
    </source>
</evidence>
<dbReference type="Gene3D" id="1.10.540.10">
    <property type="entry name" value="Acyl-CoA dehydrogenase/oxidase, N-terminal domain"/>
    <property type="match status" value="1"/>
</dbReference>
<dbReference type="SMART" id="SM00906">
    <property type="entry name" value="Fungal_trans"/>
    <property type="match status" value="1"/>
</dbReference>
<dbReference type="GO" id="GO:0005737">
    <property type="term" value="C:cytoplasm"/>
    <property type="evidence" value="ECO:0007669"/>
    <property type="project" value="TreeGrafter"/>
</dbReference>
<reference evidence="18 19" key="1">
    <citation type="submission" date="2018-08" db="EMBL/GenBank/DDBJ databases">
        <title>Draft genome sequences of two Aspergillus turcosus clinical strains isolated from bronchoalveolar lavage fluid: one azole-susceptible and the other azole-resistant.</title>
        <authorList>
            <person name="Parent-Michaud M."/>
            <person name="Dufresne P.J."/>
            <person name="Fournier E."/>
            <person name="Martineau C."/>
            <person name="Moreira S."/>
            <person name="Perkins V."/>
            <person name="De Repentigny L."/>
            <person name="Dufresne S.F."/>
        </authorList>
    </citation>
    <scope>NUCLEOTIDE SEQUENCE [LARGE SCALE GENOMIC DNA]</scope>
    <source>
        <strain evidence="18">HMR AF 1038</strain>
    </source>
</reference>
<dbReference type="InterPro" id="IPR009075">
    <property type="entry name" value="AcylCo_DH/oxidase_C"/>
</dbReference>
<dbReference type="Pfam" id="PF02770">
    <property type="entry name" value="Acyl-CoA_dh_M"/>
    <property type="match status" value="1"/>
</dbReference>
<keyword evidence="19" id="KW-1185">Reference proteome</keyword>
<dbReference type="InterPro" id="IPR023395">
    <property type="entry name" value="MCP_dom_sf"/>
</dbReference>
<dbReference type="GO" id="GO:0050660">
    <property type="term" value="F:flavin adenine dinucleotide binding"/>
    <property type="evidence" value="ECO:0007669"/>
    <property type="project" value="InterPro"/>
</dbReference>
<dbReference type="InterPro" id="IPR013786">
    <property type="entry name" value="AcylCoA_DH/ox_N"/>
</dbReference>
<evidence type="ECO:0000256" key="3">
    <source>
        <dbReference type="ARBA" id="ARBA00009347"/>
    </source>
</evidence>
<dbReference type="PROSITE" id="PS50048">
    <property type="entry name" value="ZN2_CY6_FUNGAL_2"/>
    <property type="match status" value="1"/>
</dbReference>
<accession>A0A3R7GA32</accession>
<comment type="caution">
    <text evidence="18">The sequence shown here is derived from an EMBL/GenBank/DDBJ whole genome shotgun (WGS) entry which is preliminary data.</text>
</comment>
<evidence type="ECO:0000256" key="13">
    <source>
        <dbReference type="ARBA" id="ARBA00023136"/>
    </source>
</evidence>
<dbReference type="GO" id="GO:0016020">
    <property type="term" value="C:membrane"/>
    <property type="evidence" value="ECO:0007669"/>
    <property type="project" value="UniProtKB-SubCell"/>
</dbReference>
<evidence type="ECO:0000256" key="1">
    <source>
        <dbReference type="ARBA" id="ARBA00001974"/>
    </source>
</evidence>
<evidence type="ECO:0000256" key="8">
    <source>
        <dbReference type="ARBA" id="ARBA00022827"/>
    </source>
</evidence>
<gene>
    <name evidence="18" type="ORF">CFD26_104855</name>
</gene>
<dbReference type="InterPro" id="IPR018108">
    <property type="entry name" value="MCP_transmembrane"/>
</dbReference>
<dbReference type="GO" id="GO:0003677">
    <property type="term" value="F:DNA binding"/>
    <property type="evidence" value="ECO:0007669"/>
    <property type="project" value="UniProtKB-KW"/>
</dbReference>
<dbReference type="CDD" id="cd00067">
    <property type="entry name" value="GAL4"/>
    <property type="match status" value="1"/>
</dbReference>
<evidence type="ECO:0000256" key="4">
    <source>
        <dbReference type="ARBA" id="ARBA00022630"/>
    </source>
</evidence>
<evidence type="ECO:0000256" key="15">
    <source>
        <dbReference type="ARBA" id="ARBA00023242"/>
    </source>
</evidence>
<dbReference type="Pfam" id="PF02771">
    <property type="entry name" value="Acyl-CoA_dh_N"/>
    <property type="match status" value="1"/>
</dbReference>
<organism evidence="18 19">
    <name type="scientific">Aspergillus turcosus</name>
    <dbReference type="NCBI Taxonomy" id="1245748"/>
    <lineage>
        <taxon>Eukaryota</taxon>
        <taxon>Fungi</taxon>
        <taxon>Dikarya</taxon>
        <taxon>Ascomycota</taxon>
        <taxon>Pezizomycotina</taxon>
        <taxon>Eurotiomycetes</taxon>
        <taxon>Eurotiomycetidae</taxon>
        <taxon>Eurotiales</taxon>
        <taxon>Aspergillaceae</taxon>
        <taxon>Aspergillus</taxon>
        <taxon>Aspergillus subgen. Fumigati</taxon>
    </lineage>
</organism>
<dbReference type="Pfam" id="PF00441">
    <property type="entry name" value="Acyl-CoA_dh_1"/>
    <property type="match status" value="1"/>
</dbReference>
<dbReference type="PROSITE" id="PS00463">
    <property type="entry name" value="ZN2_CY6_FUNGAL_1"/>
    <property type="match status" value="1"/>
</dbReference>
<dbReference type="InterPro" id="IPR050741">
    <property type="entry name" value="Acyl-CoA_dehydrogenase"/>
</dbReference>
<dbReference type="PROSITE" id="PS00072">
    <property type="entry name" value="ACYL_COA_DH_1"/>
    <property type="match status" value="1"/>
</dbReference>
<keyword evidence="14" id="KW-0804">Transcription</keyword>
<feature type="repeat" description="Solcar" evidence="16">
    <location>
        <begin position="570"/>
        <end position="670"/>
    </location>
</feature>
<dbReference type="CDD" id="cd12148">
    <property type="entry name" value="fungal_TF_MHR"/>
    <property type="match status" value="1"/>
</dbReference>
<evidence type="ECO:0000313" key="18">
    <source>
        <dbReference type="EMBL" id="RLL96999.1"/>
    </source>
</evidence>
<dbReference type="InterPro" id="IPR006091">
    <property type="entry name" value="Acyl-CoA_Oxase/DH_mid-dom"/>
</dbReference>
<dbReference type="Gene3D" id="2.40.110.10">
    <property type="entry name" value="Butyryl-CoA Dehydrogenase, subunit A, domain 2"/>
    <property type="match status" value="1"/>
</dbReference>
<dbReference type="Proteomes" id="UP000215289">
    <property type="component" value="Unassembled WGS sequence"/>
</dbReference>
<feature type="domain" description="Zn(2)-C6 fungal-type" evidence="17">
    <location>
        <begin position="15"/>
        <end position="45"/>
    </location>
</feature>
<dbReference type="SUPFAM" id="SSF57701">
    <property type="entry name" value="Zn2/Cys6 DNA-binding domain"/>
    <property type="match status" value="1"/>
</dbReference>
<comment type="subcellular location">
    <subcellularLocation>
        <location evidence="2">Membrane</location>
        <topology evidence="2">Multi-pass membrane protein</topology>
    </subcellularLocation>
</comment>
<dbReference type="Pfam" id="PF00172">
    <property type="entry name" value="Zn_clus"/>
    <property type="match status" value="1"/>
</dbReference>
<feature type="repeat" description="Solcar" evidence="16">
    <location>
        <begin position="684"/>
        <end position="770"/>
    </location>
</feature>
<keyword evidence="10" id="KW-0560">Oxidoreductase</keyword>
<keyword evidence="13 16" id="KW-0472">Membrane</keyword>
<dbReference type="InterPro" id="IPR037069">
    <property type="entry name" value="AcylCoA_DH/ox_N_sf"/>
</dbReference>
<evidence type="ECO:0000256" key="12">
    <source>
        <dbReference type="ARBA" id="ARBA00023125"/>
    </source>
</evidence>
<keyword evidence="11" id="KW-0805">Transcription regulation</keyword>
<dbReference type="PANTHER" id="PTHR48083">
    <property type="entry name" value="MEDIUM-CHAIN SPECIFIC ACYL-COA DEHYDROGENASE, MITOCHONDRIAL-RELATED"/>
    <property type="match status" value="1"/>
</dbReference>
<keyword evidence="5 16" id="KW-0812">Transmembrane</keyword>
<dbReference type="GO" id="GO:0006351">
    <property type="term" value="P:DNA-templated transcription"/>
    <property type="evidence" value="ECO:0007669"/>
    <property type="project" value="InterPro"/>
</dbReference>
<keyword evidence="9" id="KW-1133">Transmembrane helix</keyword>
<dbReference type="GO" id="GO:0033539">
    <property type="term" value="P:fatty acid beta-oxidation using acyl-CoA dehydrogenase"/>
    <property type="evidence" value="ECO:0007669"/>
    <property type="project" value="TreeGrafter"/>
</dbReference>
<dbReference type="OrthoDB" id="424974at2759"/>
<evidence type="ECO:0000256" key="2">
    <source>
        <dbReference type="ARBA" id="ARBA00004141"/>
    </source>
</evidence>
<dbReference type="Pfam" id="PF00153">
    <property type="entry name" value="Mito_carr"/>
    <property type="match status" value="2"/>
</dbReference>
<evidence type="ECO:0000256" key="10">
    <source>
        <dbReference type="ARBA" id="ARBA00023002"/>
    </source>
</evidence>
<evidence type="ECO:0000256" key="9">
    <source>
        <dbReference type="ARBA" id="ARBA00022989"/>
    </source>
</evidence>
<dbReference type="PANTHER" id="PTHR48083:SF17">
    <property type="entry name" value="ACYL-COA DEHYDROGENASE (AFU_ORTHOLOGUE AFUA_2G16630)-RELATED"/>
    <property type="match status" value="1"/>
</dbReference>
<keyword evidence="15" id="KW-0539">Nucleus</keyword>
<comment type="similarity">
    <text evidence="3">Belongs to the acyl-CoA dehydrogenase family.</text>
</comment>
<dbReference type="InterPro" id="IPR007219">
    <property type="entry name" value="XnlR_reg_dom"/>
</dbReference>
<evidence type="ECO:0000256" key="14">
    <source>
        <dbReference type="ARBA" id="ARBA00023163"/>
    </source>
</evidence>
<dbReference type="EMBL" id="NIDN02000092">
    <property type="protein sequence ID" value="RLL96999.1"/>
    <property type="molecule type" value="Genomic_DNA"/>
</dbReference>
<dbReference type="InterPro" id="IPR001138">
    <property type="entry name" value="Zn2Cys6_DnaBD"/>
</dbReference>
<dbReference type="SMART" id="SM00066">
    <property type="entry name" value="GAL4"/>
    <property type="match status" value="1"/>
</dbReference>
<dbReference type="PROSITE" id="PS50920">
    <property type="entry name" value="SOLCAR"/>
    <property type="match status" value="2"/>
</dbReference>
<keyword evidence="12" id="KW-0238">DNA-binding</keyword>
<proteinExistence type="inferred from homology"/>
<comment type="cofactor">
    <cofactor evidence="1">
        <name>FAD</name>
        <dbReference type="ChEBI" id="CHEBI:57692"/>
    </cofactor>
</comment>
<dbReference type="GO" id="GO:0003995">
    <property type="term" value="F:acyl-CoA dehydrogenase activity"/>
    <property type="evidence" value="ECO:0007669"/>
    <property type="project" value="InterPro"/>
</dbReference>
<evidence type="ECO:0000256" key="11">
    <source>
        <dbReference type="ARBA" id="ARBA00023015"/>
    </source>
</evidence>
<dbReference type="Pfam" id="PF04082">
    <property type="entry name" value="Fungal_trans"/>
    <property type="match status" value="1"/>
</dbReference>
<evidence type="ECO:0000256" key="16">
    <source>
        <dbReference type="PROSITE-ProRule" id="PRU00282"/>
    </source>
</evidence>
<keyword evidence="7" id="KW-0496">Mitochondrion</keyword>
<dbReference type="InterPro" id="IPR036250">
    <property type="entry name" value="AcylCo_DH-like_C"/>
</dbReference>
<evidence type="ECO:0000256" key="6">
    <source>
        <dbReference type="ARBA" id="ARBA00022723"/>
    </source>
</evidence>
<dbReference type="GO" id="GO:0000981">
    <property type="term" value="F:DNA-binding transcription factor activity, RNA polymerase II-specific"/>
    <property type="evidence" value="ECO:0007669"/>
    <property type="project" value="InterPro"/>
</dbReference>
<evidence type="ECO:0000259" key="17">
    <source>
        <dbReference type="PROSITE" id="PS50048"/>
    </source>
</evidence>
<dbReference type="SUPFAM" id="SSF103506">
    <property type="entry name" value="Mitochondrial carrier"/>
    <property type="match status" value="1"/>
</dbReference>
<dbReference type="InterPro" id="IPR009100">
    <property type="entry name" value="AcylCoA_DH/oxidase_NM_dom_sf"/>
</dbReference>
<dbReference type="Gene3D" id="1.50.40.10">
    <property type="entry name" value="Mitochondrial carrier domain"/>
    <property type="match status" value="1"/>
</dbReference>
<dbReference type="InterPro" id="IPR046373">
    <property type="entry name" value="Acyl-CoA_Oxase/DH_mid-dom_sf"/>
</dbReference>
<dbReference type="Gene3D" id="1.20.140.10">
    <property type="entry name" value="Butyryl-CoA Dehydrogenase, subunit A, domain 3"/>
    <property type="match status" value="1"/>
</dbReference>
<sequence length="1249" mass="137624">MDSLQKGTLKRIRQACANCRRRKTKCSGERPICFHCRRNKHACVYEPYSVTVGDNPPNAPVTSNAENTQLLQRISLIESRLAELSGQTAQQPRCLILAVLASAVRFSTHEFYAGRSLEASEVYAREAWLSVLTDHLTVEDNMGVHVVQTVNMLAVINYTANLFLQSLAGRVNSGWLKIGLAARISQGLGLMGEPDVWLPVAEQEERRRAFWSVYLIDKLISCGRSRPLVILDQDCHIQLPCDEGTVRQGDAKKTYTLLQLLNWNTEISDTPSPFALVILLASIFGRCTRYVYANRHTDEIPPWDTKSEYSAINSSLLLFESYAKMGNTSVVDMLAGSVGTVGTIDHQEFGHRVFAHTLFHLCHCLLNHPFALSLCLKPFGSKVPHSFVTRALQNGLDHATQLVNLLRDVSDAGGLVESSFYAYCVAIAGGILSIASHEESQLVLCRPSDMLECFQRAIDILDGLANFWTHAANMSVRLRDFHAQRHSLGSVLDATGVPRDLDPMSEETFWSMIEYSIMGSNPRKTSSATGSDVPSMPSPTSWALGTDFLAAASPRVHTSHEDMFHGLNQSSPWEAVASGTTAAILANIIVYPLDTIKTKLQVQVHSRPKCTESGNPRPVPTSYDNGIDSVLHVVQEEGISGLYRGLSSSILSTASMNFAYFYWSTKARTVHQHFLKSYNIPASNGIVKELLLGAVGGAMAQLCTNPIAVIVTRQQTCRGADEAQSIFEVVKDIVSSEDGWTGLWRGLKVNLILVVNPMITYGLYQWLRGILLRFRERLGFADAFLLGALSKVAATVVTHPLIVAKTMLQSKPPGCRAANDMCSTASNTPFADPLWLNRSYSPYYTPSHRRLQREVREYVDTHIAPFCDEWEQQGSVPIEVQTRHAELGYTAVAAFPLAKDYLHGQRLPGDIDPREWDGFHDLIVIDELARCGYLGIVWALGCGNSIGGPPVINFGNEEQRRRFLPDMLTGKARFCLGVTEPDAGSDVAGITTTAERKGDVYIVNGAKKWITNGIFADYCTAAVRTGGEGIQGISALVIPLKAPGVTCRKIKNSGVEASGSTYIEFDQVQVPVANLLGQENNGFHIIMNNFNHERLWLACTSLRMARVCAEDAYKHAISRETFGKKLIENQVIRSKFSAMGRSLDSAYAWMEQLVYMSEMARKDGRDIAMGGLFANLKVLAGRTLEMVNREAQQVLGGLGYSKNGRGARIEQISRDVRVMVVGGGSEEILSDLAVNQEIKAMARKAQSKL</sequence>
<dbReference type="GO" id="GO:0008270">
    <property type="term" value="F:zinc ion binding"/>
    <property type="evidence" value="ECO:0007669"/>
    <property type="project" value="InterPro"/>
</dbReference>
<dbReference type="SUPFAM" id="SSF47203">
    <property type="entry name" value="Acyl-CoA dehydrogenase C-terminal domain-like"/>
    <property type="match status" value="1"/>
</dbReference>
<keyword evidence="8" id="KW-0274">FAD</keyword>
<dbReference type="InterPro" id="IPR006089">
    <property type="entry name" value="Acyl-CoA_DH_CS"/>
</dbReference>
<name>A0A3R7GA32_9EURO</name>
<keyword evidence="6" id="KW-0479">Metal-binding</keyword>
<dbReference type="AlphaFoldDB" id="A0A3R7GA32"/>
<dbReference type="STRING" id="1245748.A0A3R7GA32"/>
<evidence type="ECO:0000256" key="5">
    <source>
        <dbReference type="ARBA" id="ARBA00022692"/>
    </source>
</evidence>
<dbReference type="InterPro" id="IPR036864">
    <property type="entry name" value="Zn2-C6_fun-type_DNA-bd_sf"/>
</dbReference>
<dbReference type="Gene3D" id="4.10.240.10">
    <property type="entry name" value="Zn(2)-C6 fungal-type DNA-binding domain"/>
    <property type="match status" value="1"/>
</dbReference>
<evidence type="ECO:0000256" key="7">
    <source>
        <dbReference type="ARBA" id="ARBA00022792"/>
    </source>
</evidence>
<protein>
    <recommendedName>
        <fullName evidence="17">Zn(2)-C6 fungal-type domain-containing protein</fullName>
    </recommendedName>
</protein>
<dbReference type="SUPFAM" id="SSF56645">
    <property type="entry name" value="Acyl-CoA dehydrogenase NM domain-like"/>
    <property type="match status" value="1"/>
</dbReference>